<keyword evidence="1" id="KW-0175">Coiled coil</keyword>
<feature type="coiled-coil region" evidence="1">
    <location>
        <begin position="171"/>
        <end position="198"/>
    </location>
</feature>
<feature type="non-terminal residue" evidence="3">
    <location>
        <position position="1"/>
    </location>
</feature>
<dbReference type="RefSeq" id="WP_173124542.1">
    <property type="nucleotide sequence ID" value="NZ_JAAATY010000001.1"/>
</dbReference>
<dbReference type="Proteomes" id="UP000763557">
    <property type="component" value="Unassembled WGS sequence"/>
</dbReference>
<dbReference type="CDD" id="cd23399">
    <property type="entry name" value="beta-trefoil_ABD_ABFB"/>
    <property type="match status" value="1"/>
</dbReference>
<accession>A0ABX2EXY6</accession>
<sequence length="644" mass="70799">PAATAMPESTEVEKVRAVRAIEVGEATDEWLMLSDKNFVFRVYDRISPDKYPLTKAEAYRVYRIVVDTPDAPDATAFIRTGIHDFVDRDHIEYARRTEEARQAREARQNAAAFAEIPADAAMLDGNDQNFVYQVWRRSTGPKVKQGAVDAWGGDAVAWKTFITTTIYTLHIEDQRDAIEKAKQESEEAARILAAKQAKKNAAALLGIIAPEGWLTLSDDNFIRQLLTTPELAQPRHIEVKNAADAALRSTNPADWKAFIDTGMKAADERDAAREKALREEADRQKVREIKAKAEAGRVRPRLVAAANAALAGTAADVTRFLSETQYAVLNQALMTTTPGVKGWHVRTGGGDAVITPGTPSTTAGEAPLGEATWKVVTGLADAACYSFESATKVGSYLRQQDQRVKLHASDGSDVFKKDATWCPKLGHSGSGVSLESKALPGRFLRHYGAALYAANESGQNPWDTQSAFKTESTWSVVGPNPIITTQIMLRWHNDDAWRTFIGASKGAEVVEGGVRYKDFNNSRAYWSQATGVHNVWGPILTKFQSVGGHKWKLPVQDATGTPDGIGAFNHFTDGASIYWSPNTGAHLVYGAIRTHWSSLGWEKSYLGYPLEDEKSAGGTIRRSVFQNGNIDHDLSNGKTWDYRR</sequence>
<feature type="domain" description="Alpha-L-arabinofuranosidase B arabinose-binding" evidence="2">
    <location>
        <begin position="335"/>
        <end position="476"/>
    </location>
</feature>
<dbReference type="InterPro" id="IPR036195">
    <property type="entry name" value="AbfB_ABD_sf"/>
</dbReference>
<dbReference type="Pfam" id="PF08310">
    <property type="entry name" value="LGFP"/>
    <property type="match status" value="2"/>
</dbReference>
<evidence type="ECO:0000256" key="1">
    <source>
        <dbReference type="SAM" id="Coils"/>
    </source>
</evidence>
<dbReference type="EMBL" id="JAAATY010000001">
    <property type="protein sequence ID" value="NRN63665.1"/>
    <property type="molecule type" value="Genomic_DNA"/>
</dbReference>
<keyword evidence="4" id="KW-1185">Reference proteome</keyword>
<dbReference type="InterPro" id="IPR013207">
    <property type="entry name" value="LGFP"/>
</dbReference>
<evidence type="ECO:0000259" key="2">
    <source>
        <dbReference type="Pfam" id="PF05270"/>
    </source>
</evidence>
<dbReference type="SUPFAM" id="SSF110221">
    <property type="entry name" value="AbfB domain"/>
    <property type="match status" value="1"/>
</dbReference>
<dbReference type="InterPro" id="IPR007934">
    <property type="entry name" value="AbfB_ABD"/>
</dbReference>
<dbReference type="Gene3D" id="2.80.10.50">
    <property type="match status" value="1"/>
</dbReference>
<reference evidence="3 4" key="1">
    <citation type="submission" date="2020-01" db="EMBL/GenBank/DDBJ databases">
        <title>Kibdelosporangium persica a novel Actinomycetes from a hot desert in Iran.</title>
        <authorList>
            <person name="Safaei N."/>
            <person name="Zaburannyi N."/>
            <person name="Mueller R."/>
            <person name="Wink J."/>
        </authorList>
    </citation>
    <scope>NUCLEOTIDE SEQUENCE [LARGE SCALE GENOMIC DNA]</scope>
    <source>
        <strain evidence="3 4">4NS15</strain>
    </source>
</reference>
<evidence type="ECO:0000313" key="3">
    <source>
        <dbReference type="EMBL" id="NRN63665.1"/>
    </source>
</evidence>
<evidence type="ECO:0000313" key="4">
    <source>
        <dbReference type="Proteomes" id="UP000763557"/>
    </source>
</evidence>
<gene>
    <name evidence="3" type="ORF">GC106_8660</name>
</gene>
<protein>
    <submittedName>
        <fullName evidence="3">Sporulation protein</fullName>
    </submittedName>
</protein>
<proteinExistence type="predicted"/>
<comment type="caution">
    <text evidence="3">The sequence shown here is derived from an EMBL/GenBank/DDBJ whole genome shotgun (WGS) entry which is preliminary data.</text>
</comment>
<name>A0ABX2EXY6_9PSEU</name>
<organism evidence="3 4">
    <name type="scientific">Kibdelosporangium persicum</name>
    <dbReference type="NCBI Taxonomy" id="2698649"/>
    <lineage>
        <taxon>Bacteria</taxon>
        <taxon>Bacillati</taxon>
        <taxon>Actinomycetota</taxon>
        <taxon>Actinomycetes</taxon>
        <taxon>Pseudonocardiales</taxon>
        <taxon>Pseudonocardiaceae</taxon>
        <taxon>Kibdelosporangium</taxon>
    </lineage>
</organism>
<dbReference type="Pfam" id="PF05270">
    <property type="entry name" value="AbfB"/>
    <property type="match status" value="1"/>
</dbReference>